<dbReference type="AlphaFoldDB" id="M5ALK3"/>
<accession>M5ALK3</accession>
<reference evidence="1" key="1">
    <citation type="submission" date="2012-10" db="EMBL/GenBank/DDBJ databases">
        <authorList>
            <person name="Maita H."/>
            <person name="Sato S."/>
        </authorList>
    </citation>
    <scope>NUCLEOTIDE SEQUENCE</scope>
    <source>
        <strain evidence="1">NZP2037</strain>
    </source>
</reference>
<name>M5ALK3_RHILI</name>
<dbReference type="EMBL" id="AP012557">
    <property type="protein sequence ID" value="BAN09693.1"/>
    <property type="molecule type" value="Genomic_DNA"/>
</dbReference>
<proteinExistence type="predicted"/>
<sequence length="81" mass="8406">MLIPIGSVDETVVPSAILTETARSADALPSGGLVHLALSTTCGGGYEVAEPLYTEGRARGDDEVELSHDRVYAALSVYISA</sequence>
<evidence type="ECO:0000313" key="1">
    <source>
        <dbReference type="EMBL" id="BAN09693.1"/>
    </source>
</evidence>
<reference evidence="1" key="2">
    <citation type="journal article" date="2013" name="Microbes Environ.">
        <title>Commonalities and Differences among Symbiosis Islands of Three Mesorhizobium loti Strains.</title>
        <authorList>
            <person name="Kasai-Maita H."/>
            <person name="Hirakawa H."/>
            <person name="Nakamura Y."/>
            <person name="Kaneko T."/>
            <person name="Miki K."/>
            <person name="Maruya J."/>
            <person name="Okazaki S."/>
            <person name="Tabata S."/>
            <person name="Saeki K."/>
            <person name="Sato S."/>
        </authorList>
    </citation>
    <scope>NUCLEOTIDE SEQUENCE</scope>
    <source>
        <strain evidence="1">NZP2037</strain>
    </source>
</reference>
<organism evidence="1">
    <name type="scientific">Rhizobium loti</name>
    <name type="common">Mesorhizobium loti</name>
    <dbReference type="NCBI Taxonomy" id="381"/>
    <lineage>
        <taxon>Bacteria</taxon>
        <taxon>Pseudomonadati</taxon>
        <taxon>Pseudomonadota</taxon>
        <taxon>Alphaproteobacteria</taxon>
        <taxon>Hyphomicrobiales</taxon>
        <taxon>Phyllobacteriaceae</taxon>
        <taxon>Mesorhizobium</taxon>
    </lineage>
</organism>
<protein>
    <submittedName>
        <fullName evidence="1">Uncharacterized protein</fullName>
    </submittedName>
</protein>